<keyword evidence="1" id="KW-0853">WD repeat</keyword>
<sequence>MRSSALNGSSKFCKNEKTVITFLSSGSRSSSSLANKEASELPEILSQSNKIWTGDGVLSRLKFSPNGKYIGSYGSEKSAQILNVNGKEGVHLVGHTGPVNSIDFSHSRGYSVLTCGTDKTVRLWDWKARVNKVTIGGDHGYDTSGLSSKLSIYRNKLSGHRVKYDKLRFGKDEVNKSSFYYLDQFILSGAGNALYVHSLEGIDSDYKEDIKITQIDTFVFPNAKNVLDFYASNSCFSHIALISCSDKSLKVFDLNYGKVCLNIPRAHSRPILSIARSEGALYKMEEEIGENEDHNLFGTYTLGDGVKIWDIRSVESCVQRCDWPGSDRGGRIASSIDMSPCSKYLIVGGEDGGVYVFDLRMTSSFCSRLVGGSSSSPITGVVFNTTTTSNIFATNLQGELFQFKNKGS</sequence>
<organism evidence="2">
    <name type="scientific">Lepeophtheirus salmonis</name>
    <name type="common">Salmon louse</name>
    <name type="synonym">Caligus salmonis</name>
    <dbReference type="NCBI Taxonomy" id="72036"/>
    <lineage>
        <taxon>Eukaryota</taxon>
        <taxon>Metazoa</taxon>
        <taxon>Ecdysozoa</taxon>
        <taxon>Arthropoda</taxon>
        <taxon>Crustacea</taxon>
        <taxon>Multicrustacea</taxon>
        <taxon>Hexanauplia</taxon>
        <taxon>Copepoda</taxon>
        <taxon>Siphonostomatoida</taxon>
        <taxon>Caligidae</taxon>
        <taxon>Lepeophtheirus</taxon>
    </lineage>
</organism>
<dbReference type="EMBL" id="HACA01023564">
    <property type="protein sequence ID" value="CDW40925.1"/>
    <property type="molecule type" value="Transcribed_RNA"/>
</dbReference>
<dbReference type="SMART" id="SM00320">
    <property type="entry name" value="WD40"/>
    <property type="match status" value="4"/>
</dbReference>
<dbReference type="PANTHER" id="PTHR44525:SF1">
    <property type="entry name" value="WD REPEAT-CONTAINING PROTEIN 27"/>
    <property type="match status" value="1"/>
</dbReference>
<dbReference type="SUPFAM" id="SSF50978">
    <property type="entry name" value="WD40 repeat-like"/>
    <property type="match status" value="1"/>
</dbReference>
<reference evidence="2" key="1">
    <citation type="submission" date="2014-05" db="EMBL/GenBank/DDBJ databases">
        <authorList>
            <person name="Chronopoulou M."/>
        </authorList>
    </citation>
    <scope>NUCLEOTIDE SEQUENCE</scope>
    <source>
        <tissue evidence="2">Whole organism</tissue>
    </source>
</reference>
<proteinExistence type="predicted"/>
<dbReference type="PROSITE" id="PS50082">
    <property type="entry name" value="WD_REPEATS_2"/>
    <property type="match status" value="1"/>
</dbReference>
<evidence type="ECO:0000313" key="2">
    <source>
        <dbReference type="EMBL" id="CDW40925.1"/>
    </source>
</evidence>
<name>A0A0K2USB4_LEPSM</name>
<dbReference type="InterPro" id="IPR036322">
    <property type="entry name" value="WD40_repeat_dom_sf"/>
</dbReference>
<feature type="repeat" description="WD" evidence="1">
    <location>
        <begin position="92"/>
        <end position="125"/>
    </location>
</feature>
<dbReference type="OrthoDB" id="20669at2759"/>
<dbReference type="InterPro" id="IPR001680">
    <property type="entry name" value="WD40_rpt"/>
</dbReference>
<dbReference type="Gene3D" id="2.130.10.10">
    <property type="entry name" value="YVTN repeat-like/Quinoprotein amine dehydrogenase"/>
    <property type="match status" value="2"/>
</dbReference>
<protein>
    <submittedName>
        <fullName evidence="2">WD repeatcontaining protein 27like [Strongylocentrotus purpuratus]</fullName>
    </submittedName>
</protein>
<dbReference type="PANTHER" id="PTHR44525">
    <property type="entry name" value="WD REPEAT-CONTAINING PROTEIN 27"/>
    <property type="match status" value="1"/>
</dbReference>
<accession>A0A0K2USB4</accession>
<dbReference type="AlphaFoldDB" id="A0A0K2USB4"/>
<dbReference type="InterPro" id="IPR015943">
    <property type="entry name" value="WD40/YVTN_repeat-like_dom_sf"/>
</dbReference>
<dbReference type="PROSITE" id="PS50294">
    <property type="entry name" value="WD_REPEATS_REGION"/>
    <property type="match status" value="1"/>
</dbReference>
<dbReference type="InterPro" id="IPR042411">
    <property type="entry name" value="WDR27"/>
</dbReference>
<dbReference type="Pfam" id="PF00400">
    <property type="entry name" value="WD40"/>
    <property type="match status" value="2"/>
</dbReference>
<evidence type="ECO:0000256" key="1">
    <source>
        <dbReference type="PROSITE-ProRule" id="PRU00221"/>
    </source>
</evidence>